<evidence type="ECO:0000313" key="2">
    <source>
        <dbReference type="Proteomes" id="UP000824782"/>
    </source>
</evidence>
<dbReference type="EMBL" id="WNYA01000001">
    <property type="protein sequence ID" value="KAG8594553.1"/>
    <property type="molecule type" value="Genomic_DNA"/>
</dbReference>
<comment type="caution">
    <text evidence="1">The sequence shown here is derived from an EMBL/GenBank/DDBJ whole genome shotgun (WGS) entry which is preliminary data.</text>
</comment>
<reference evidence="1" key="1">
    <citation type="thesis" date="2020" institute="ProQuest LLC" country="789 East Eisenhower Parkway, Ann Arbor, MI, USA">
        <title>Comparative Genomics and Chromosome Evolution.</title>
        <authorList>
            <person name="Mudd A.B."/>
        </authorList>
    </citation>
    <scope>NUCLEOTIDE SEQUENCE</scope>
    <source>
        <strain evidence="1">237g6f4</strain>
        <tissue evidence="1">Blood</tissue>
    </source>
</reference>
<accession>A0AAV7DAW5</accession>
<dbReference type="AlphaFoldDB" id="A0AAV7DAW5"/>
<name>A0AAV7DAW5_ENGPU</name>
<keyword evidence="2" id="KW-1185">Reference proteome</keyword>
<protein>
    <submittedName>
        <fullName evidence="1">Uncharacterized protein</fullName>
    </submittedName>
</protein>
<organism evidence="1 2">
    <name type="scientific">Engystomops pustulosus</name>
    <name type="common">Tungara frog</name>
    <name type="synonym">Physalaemus pustulosus</name>
    <dbReference type="NCBI Taxonomy" id="76066"/>
    <lineage>
        <taxon>Eukaryota</taxon>
        <taxon>Metazoa</taxon>
        <taxon>Chordata</taxon>
        <taxon>Craniata</taxon>
        <taxon>Vertebrata</taxon>
        <taxon>Euteleostomi</taxon>
        <taxon>Amphibia</taxon>
        <taxon>Batrachia</taxon>
        <taxon>Anura</taxon>
        <taxon>Neobatrachia</taxon>
        <taxon>Hyloidea</taxon>
        <taxon>Leptodactylidae</taxon>
        <taxon>Leiuperinae</taxon>
        <taxon>Engystomops</taxon>
    </lineage>
</organism>
<gene>
    <name evidence="1" type="ORF">GDO81_001245</name>
</gene>
<sequence length="82" mass="9577">MDRIHRALQPRDPELPRDIILKLHYPEVRDPLLRAAPNLSNLRDLSPSVHLYDSLAPSIHSMALREQIKCKWFFSFSLIFLG</sequence>
<evidence type="ECO:0000313" key="1">
    <source>
        <dbReference type="EMBL" id="KAG8594553.1"/>
    </source>
</evidence>
<proteinExistence type="predicted"/>
<dbReference type="Proteomes" id="UP000824782">
    <property type="component" value="Unassembled WGS sequence"/>
</dbReference>